<gene>
    <name evidence="1" type="ORF">BDV34DRAFT_189929</name>
</gene>
<evidence type="ECO:0000313" key="2">
    <source>
        <dbReference type="Proteomes" id="UP000326532"/>
    </source>
</evidence>
<organism evidence="1 2">
    <name type="scientific">Aspergillus parasiticus</name>
    <dbReference type="NCBI Taxonomy" id="5067"/>
    <lineage>
        <taxon>Eukaryota</taxon>
        <taxon>Fungi</taxon>
        <taxon>Dikarya</taxon>
        <taxon>Ascomycota</taxon>
        <taxon>Pezizomycotina</taxon>
        <taxon>Eurotiomycetes</taxon>
        <taxon>Eurotiomycetidae</taxon>
        <taxon>Eurotiales</taxon>
        <taxon>Aspergillaceae</taxon>
        <taxon>Aspergillus</taxon>
        <taxon>Aspergillus subgen. Circumdati</taxon>
    </lineage>
</organism>
<reference evidence="1 2" key="1">
    <citation type="submission" date="2019-04" db="EMBL/GenBank/DDBJ databases">
        <title>Fungal friends and foes A comparative genomics study of 23 Aspergillus species from section Flavi.</title>
        <authorList>
            <consortium name="DOE Joint Genome Institute"/>
            <person name="Kjaerbolling I."/>
            <person name="Vesth T.C."/>
            <person name="Frisvad J.C."/>
            <person name="Nybo J.L."/>
            <person name="Theobald S."/>
            <person name="Kildgaard S."/>
            <person name="Petersen T.I."/>
            <person name="Kuo A."/>
            <person name="Sato A."/>
            <person name="Lyhne E.K."/>
            <person name="Kogle M.E."/>
            <person name="Wiebenga A."/>
            <person name="Kun R.S."/>
            <person name="Lubbers R.J."/>
            <person name="Makela M.R."/>
            <person name="Barry K."/>
            <person name="Chovatia M."/>
            <person name="Clum A."/>
            <person name="Daum C."/>
            <person name="Haridas S."/>
            <person name="He G."/>
            <person name="LaButti K."/>
            <person name="Lipzen A."/>
            <person name="Mondo S."/>
            <person name="Pangilinan J."/>
            <person name="Riley R."/>
            <person name="Salamov A."/>
            <person name="Simmons B.A."/>
            <person name="Magnuson J.K."/>
            <person name="Henrissat B."/>
            <person name="Mortensen U.H."/>
            <person name="Larsen T.O."/>
            <person name="De vries R.P."/>
            <person name="Grigoriev I.V."/>
            <person name="Machida M."/>
            <person name="Baker S.E."/>
            <person name="Andersen M.R."/>
        </authorList>
    </citation>
    <scope>NUCLEOTIDE SEQUENCE [LARGE SCALE GENOMIC DNA]</scope>
    <source>
        <strain evidence="1 2">CBS 117618</strain>
    </source>
</reference>
<keyword evidence="2" id="KW-1185">Reference proteome</keyword>
<dbReference type="Proteomes" id="UP000326532">
    <property type="component" value="Unassembled WGS sequence"/>
</dbReference>
<protein>
    <submittedName>
        <fullName evidence="1">Uncharacterized protein</fullName>
    </submittedName>
</protein>
<name>A0A5N6DU77_ASPPA</name>
<accession>A0A5N6DU77</accession>
<dbReference type="EMBL" id="ML734950">
    <property type="protein sequence ID" value="KAB8208629.1"/>
    <property type="molecule type" value="Genomic_DNA"/>
</dbReference>
<evidence type="ECO:0000313" key="1">
    <source>
        <dbReference type="EMBL" id="KAB8208629.1"/>
    </source>
</evidence>
<dbReference type="AlphaFoldDB" id="A0A5N6DU77"/>
<dbReference type="VEuPathDB" id="FungiDB:BDV34DRAFT_189929"/>
<sequence>MFTGSCSAMMVTVVQPTGTWQLSQQSRPRKLVARIGSPQWFPRLPGLAHQLPFFIVYPTNECAPIAASPISIRCPLSRGPFMCPV</sequence>
<proteinExistence type="predicted"/>